<evidence type="ECO:0000313" key="1">
    <source>
        <dbReference type="EMBL" id="GAA1142690.1"/>
    </source>
</evidence>
<keyword evidence="2" id="KW-1185">Reference proteome</keyword>
<organism evidence="1 2">
    <name type="scientific">Nocardioides aquiterrae</name>
    <dbReference type="NCBI Taxonomy" id="203799"/>
    <lineage>
        <taxon>Bacteria</taxon>
        <taxon>Bacillati</taxon>
        <taxon>Actinomycetota</taxon>
        <taxon>Actinomycetes</taxon>
        <taxon>Propionibacteriales</taxon>
        <taxon>Nocardioidaceae</taxon>
        <taxon>Nocardioides</taxon>
    </lineage>
</organism>
<comment type="caution">
    <text evidence="1">The sequence shown here is derived from an EMBL/GenBank/DDBJ whole genome shotgun (WGS) entry which is preliminary data.</text>
</comment>
<protein>
    <recommendedName>
        <fullName evidence="3">DivIVA domain-containing protein</fullName>
    </recommendedName>
</protein>
<proteinExistence type="predicted"/>
<dbReference type="InterPro" id="IPR019933">
    <property type="entry name" value="DivIVA_domain"/>
</dbReference>
<sequence length="84" mass="8955">MLALGGIALVAAGRGAPLAEAYDDRPDATVPADGPLRAEDLRRVRFSLAFRGYRMSEVDALLDRLAGQLGPVREEPEHGEEAAP</sequence>
<reference evidence="2" key="1">
    <citation type="journal article" date="2019" name="Int. J. Syst. Evol. Microbiol.">
        <title>The Global Catalogue of Microorganisms (GCM) 10K type strain sequencing project: providing services to taxonomists for standard genome sequencing and annotation.</title>
        <authorList>
            <consortium name="The Broad Institute Genomics Platform"/>
            <consortium name="The Broad Institute Genome Sequencing Center for Infectious Disease"/>
            <person name="Wu L."/>
            <person name="Ma J."/>
        </authorList>
    </citation>
    <scope>NUCLEOTIDE SEQUENCE [LARGE SCALE GENOMIC DNA]</scope>
    <source>
        <strain evidence="2">JCM 11813</strain>
    </source>
</reference>
<gene>
    <name evidence="1" type="ORF">GCM10009606_22850</name>
</gene>
<name>A0ABP4EXA5_9ACTN</name>
<dbReference type="EMBL" id="BAAAJE010000008">
    <property type="protein sequence ID" value="GAA1142690.1"/>
    <property type="molecule type" value="Genomic_DNA"/>
</dbReference>
<evidence type="ECO:0008006" key="3">
    <source>
        <dbReference type="Google" id="ProtNLM"/>
    </source>
</evidence>
<dbReference type="NCBIfam" id="TIGR03544">
    <property type="entry name" value="DivI1A_domain"/>
    <property type="match status" value="1"/>
</dbReference>
<accession>A0ABP4EXA5</accession>
<evidence type="ECO:0000313" key="2">
    <source>
        <dbReference type="Proteomes" id="UP001499979"/>
    </source>
</evidence>
<dbReference type="Gene3D" id="6.10.250.660">
    <property type="match status" value="1"/>
</dbReference>
<dbReference type="Proteomes" id="UP001499979">
    <property type="component" value="Unassembled WGS sequence"/>
</dbReference>